<comment type="caution">
    <text evidence="1">The sequence shown here is derived from an EMBL/GenBank/DDBJ whole genome shotgun (WGS) entry which is preliminary data.</text>
</comment>
<evidence type="ECO:0008006" key="3">
    <source>
        <dbReference type="Google" id="ProtNLM"/>
    </source>
</evidence>
<keyword evidence="2" id="KW-1185">Reference proteome</keyword>
<sequence length="58" mass="6987">MGKRQYRELSDVTKQKISRKLKNQSKSEAHRQAISEAMILYWKEIPNRPKNKDRVEDE</sequence>
<protein>
    <recommendedName>
        <fullName evidence="3">Nuclease associated modular domain-containing protein</fullName>
    </recommendedName>
</protein>
<evidence type="ECO:0000313" key="2">
    <source>
        <dbReference type="Proteomes" id="UP000600600"/>
    </source>
</evidence>
<dbReference type="Proteomes" id="UP000600600">
    <property type="component" value="Unassembled WGS sequence"/>
</dbReference>
<dbReference type="RefSeq" id="WP_186968319.1">
    <property type="nucleotide sequence ID" value="NZ_JACOOE010000012.1"/>
</dbReference>
<evidence type="ECO:0000313" key="1">
    <source>
        <dbReference type="EMBL" id="MBC5606822.1"/>
    </source>
</evidence>
<gene>
    <name evidence="1" type="ORF">H8S67_19460</name>
</gene>
<dbReference type="EMBL" id="JACOOE010000012">
    <property type="protein sequence ID" value="MBC5606822.1"/>
    <property type="molecule type" value="Genomic_DNA"/>
</dbReference>
<reference evidence="1 2" key="1">
    <citation type="submission" date="2020-08" db="EMBL/GenBank/DDBJ databases">
        <title>Genome public.</title>
        <authorList>
            <person name="Liu C."/>
            <person name="Sun Q."/>
        </authorList>
    </citation>
    <scope>NUCLEOTIDE SEQUENCE [LARGE SCALE GENOMIC DNA]</scope>
    <source>
        <strain evidence="1 2">M27</strain>
    </source>
</reference>
<accession>A0ABR7CGA0</accession>
<name>A0ABR7CGA0_9BACE</name>
<organism evidence="1 2">
    <name type="scientific">Bacteroides difficilis</name>
    <dbReference type="NCBI Taxonomy" id="2763021"/>
    <lineage>
        <taxon>Bacteria</taxon>
        <taxon>Pseudomonadati</taxon>
        <taxon>Bacteroidota</taxon>
        <taxon>Bacteroidia</taxon>
        <taxon>Bacteroidales</taxon>
        <taxon>Bacteroidaceae</taxon>
        <taxon>Bacteroides</taxon>
    </lineage>
</organism>
<proteinExistence type="predicted"/>